<keyword evidence="2" id="KW-1185">Reference proteome</keyword>
<reference evidence="1" key="1">
    <citation type="submission" date="2022-11" db="EMBL/GenBank/DDBJ databases">
        <authorList>
            <person name="Petersen C."/>
        </authorList>
    </citation>
    <scope>NUCLEOTIDE SEQUENCE</scope>
    <source>
        <strain evidence="1">IBT 29864</strain>
    </source>
</reference>
<organism evidence="1 2">
    <name type="scientific">Penicillium cataractarum</name>
    <dbReference type="NCBI Taxonomy" id="2100454"/>
    <lineage>
        <taxon>Eukaryota</taxon>
        <taxon>Fungi</taxon>
        <taxon>Dikarya</taxon>
        <taxon>Ascomycota</taxon>
        <taxon>Pezizomycotina</taxon>
        <taxon>Eurotiomycetes</taxon>
        <taxon>Eurotiomycetidae</taxon>
        <taxon>Eurotiales</taxon>
        <taxon>Aspergillaceae</taxon>
        <taxon>Penicillium</taxon>
    </lineage>
</organism>
<evidence type="ECO:0000313" key="2">
    <source>
        <dbReference type="Proteomes" id="UP001147782"/>
    </source>
</evidence>
<accession>A0A9W9VWE0</accession>
<dbReference type="RefSeq" id="XP_056561329.1">
    <property type="nucleotide sequence ID" value="XM_056694600.1"/>
</dbReference>
<proteinExistence type="predicted"/>
<comment type="caution">
    <text evidence="1">The sequence shown here is derived from an EMBL/GenBank/DDBJ whole genome shotgun (WGS) entry which is preliminary data.</text>
</comment>
<name>A0A9W9VWE0_9EURO</name>
<protein>
    <submittedName>
        <fullName evidence="1">Uncharacterized protein</fullName>
    </submittedName>
</protein>
<dbReference type="Proteomes" id="UP001147782">
    <property type="component" value="Unassembled WGS sequence"/>
</dbReference>
<reference evidence="1" key="2">
    <citation type="journal article" date="2023" name="IMA Fungus">
        <title>Comparative genomic study of the Penicillium genus elucidates a diverse pangenome and 15 lateral gene transfer events.</title>
        <authorList>
            <person name="Petersen C."/>
            <person name="Sorensen T."/>
            <person name="Nielsen M.R."/>
            <person name="Sondergaard T.E."/>
            <person name="Sorensen J.L."/>
            <person name="Fitzpatrick D.A."/>
            <person name="Frisvad J.C."/>
            <person name="Nielsen K.L."/>
        </authorList>
    </citation>
    <scope>NUCLEOTIDE SEQUENCE</scope>
    <source>
        <strain evidence="1">IBT 29864</strain>
    </source>
</reference>
<sequence length="66" mass="7348">MKSNGMILPAVPSYLLPELTQVEEMLTARVYISGGVTGHYSSEVIFLHFQAALVLKCNVVKNNHWT</sequence>
<dbReference type="EMBL" id="JAPZBS010000001">
    <property type="protein sequence ID" value="KAJ5390601.1"/>
    <property type="molecule type" value="Genomic_DNA"/>
</dbReference>
<evidence type="ECO:0000313" key="1">
    <source>
        <dbReference type="EMBL" id="KAJ5390601.1"/>
    </source>
</evidence>
<dbReference type="AlphaFoldDB" id="A0A9W9VWE0"/>
<dbReference type="GeneID" id="81433777"/>
<gene>
    <name evidence="1" type="ORF">N7496_001669</name>
</gene>